<evidence type="ECO:0000313" key="3">
    <source>
        <dbReference type="Proteomes" id="UP000250140"/>
    </source>
</evidence>
<reference evidence="2 3" key="1">
    <citation type="journal article" date="2016" name="Nat. Commun.">
        <title>Ectomycorrhizal ecology is imprinted in the genome of the dominant symbiotic fungus Cenococcum geophilum.</title>
        <authorList>
            <consortium name="DOE Joint Genome Institute"/>
            <person name="Peter M."/>
            <person name="Kohler A."/>
            <person name="Ohm R.A."/>
            <person name="Kuo A."/>
            <person name="Krutzmann J."/>
            <person name="Morin E."/>
            <person name="Arend M."/>
            <person name="Barry K.W."/>
            <person name="Binder M."/>
            <person name="Choi C."/>
            <person name="Clum A."/>
            <person name="Copeland A."/>
            <person name="Grisel N."/>
            <person name="Haridas S."/>
            <person name="Kipfer T."/>
            <person name="LaButti K."/>
            <person name="Lindquist E."/>
            <person name="Lipzen A."/>
            <person name="Maire R."/>
            <person name="Meier B."/>
            <person name="Mihaltcheva S."/>
            <person name="Molinier V."/>
            <person name="Murat C."/>
            <person name="Poggeler S."/>
            <person name="Quandt C.A."/>
            <person name="Sperisen C."/>
            <person name="Tritt A."/>
            <person name="Tisserant E."/>
            <person name="Crous P.W."/>
            <person name="Henrissat B."/>
            <person name="Nehls U."/>
            <person name="Egli S."/>
            <person name="Spatafora J.W."/>
            <person name="Grigoriev I.V."/>
            <person name="Martin F.M."/>
        </authorList>
    </citation>
    <scope>NUCLEOTIDE SEQUENCE [LARGE SCALE GENOMIC DNA]</scope>
    <source>
        <strain evidence="2 3">CBS 207.34</strain>
    </source>
</reference>
<organism evidence="2 3">
    <name type="scientific">Glonium stellatum</name>
    <dbReference type="NCBI Taxonomy" id="574774"/>
    <lineage>
        <taxon>Eukaryota</taxon>
        <taxon>Fungi</taxon>
        <taxon>Dikarya</taxon>
        <taxon>Ascomycota</taxon>
        <taxon>Pezizomycotina</taxon>
        <taxon>Dothideomycetes</taxon>
        <taxon>Pleosporomycetidae</taxon>
        <taxon>Gloniales</taxon>
        <taxon>Gloniaceae</taxon>
        <taxon>Glonium</taxon>
    </lineage>
</organism>
<protein>
    <submittedName>
        <fullName evidence="2">Uncharacterized protein</fullName>
    </submittedName>
</protein>
<evidence type="ECO:0000313" key="2">
    <source>
        <dbReference type="EMBL" id="OCL11355.1"/>
    </source>
</evidence>
<keyword evidence="1" id="KW-0472">Membrane</keyword>
<keyword evidence="1" id="KW-1133">Transmembrane helix</keyword>
<feature type="transmembrane region" description="Helical" evidence="1">
    <location>
        <begin position="51"/>
        <end position="70"/>
    </location>
</feature>
<gene>
    <name evidence="2" type="ORF">AOQ84DRAFT_192061</name>
</gene>
<keyword evidence="1" id="KW-0812">Transmembrane</keyword>
<dbReference type="EMBL" id="KV749058">
    <property type="protein sequence ID" value="OCL11355.1"/>
    <property type="molecule type" value="Genomic_DNA"/>
</dbReference>
<accession>A0A8E2F6R0</accession>
<dbReference type="Proteomes" id="UP000250140">
    <property type="component" value="Unassembled WGS sequence"/>
</dbReference>
<keyword evidence="3" id="KW-1185">Reference proteome</keyword>
<proteinExistence type="predicted"/>
<sequence>MSARGHRSRRSASTVPIPRRGCLPICPEAANAITASRINFRLRHLSPKTSCFLLSQWLLLLCGTGLYFLAQVKGAMTELHRTYHSSTADELCHIAGRTIESLSNRYGLFHT</sequence>
<evidence type="ECO:0000256" key="1">
    <source>
        <dbReference type="SAM" id="Phobius"/>
    </source>
</evidence>
<dbReference type="AlphaFoldDB" id="A0A8E2F6R0"/>
<name>A0A8E2F6R0_9PEZI</name>